<name>A0ABP9XI12_9DEIO</name>
<dbReference type="SUPFAM" id="SSF53098">
    <property type="entry name" value="Ribonuclease H-like"/>
    <property type="match status" value="1"/>
</dbReference>
<sequence length="298" mass="32337">MASASGPGGQGDPPRRPLHQRAALIVAPEGRGIGYELDGVAYGLIWPGPEPVGLEDAARVALLHAAALELLEVEVALPQAMLLAMPTGMRVTRASEGDPARALEAAHLALALCRMAEGHPLTEPELQAVRWEYGLPVTPEVVIHADGSADKLGGSLSVGYTLNGRPYETFFLHERGHENLAEREAIRLALTHARFLGYTRFRVRSDHKFHVRRYAEGLVHRGRRKSGSLERLDALVDELGAAVHFEYAVTNATDAPHRLAVHARALHRLASGQPLSHAQRVALRRVHFARKAGGGVPY</sequence>
<evidence type="ECO:0000313" key="1">
    <source>
        <dbReference type="EMBL" id="GAA5535008.1"/>
    </source>
</evidence>
<dbReference type="Gene3D" id="3.30.420.10">
    <property type="entry name" value="Ribonuclease H-like superfamily/Ribonuclease H"/>
    <property type="match status" value="1"/>
</dbReference>
<dbReference type="Proteomes" id="UP001404956">
    <property type="component" value="Unassembled WGS sequence"/>
</dbReference>
<proteinExistence type="predicted"/>
<evidence type="ECO:0008006" key="3">
    <source>
        <dbReference type="Google" id="ProtNLM"/>
    </source>
</evidence>
<organism evidence="1 2">
    <name type="scientific">Deinococcus aluminii</name>
    <dbReference type="NCBI Taxonomy" id="1656885"/>
    <lineage>
        <taxon>Bacteria</taxon>
        <taxon>Thermotogati</taxon>
        <taxon>Deinococcota</taxon>
        <taxon>Deinococci</taxon>
        <taxon>Deinococcales</taxon>
        <taxon>Deinococcaceae</taxon>
        <taxon>Deinococcus</taxon>
    </lineage>
</organism>
<protein>
    <recommendedName>
        <fullName evidence="3">RNase H type-1 domain-containing protein</fullName>
    </recommendedName>
</protein>
<dbReference type="InterPro" id="IPR036397">
    <property type="entry name" value="RNaseH_sf"/>
</dbReference>
<keyword evidence="2" id="KW-1185">Reference proteome</keyword>
<evidence type="ECO:0000313" key="2">
    <source>
        <dbReference type="Proteomes" id="UP001404956"/>
    </source>
</evidence>
<gene>
    <name evidence="1" type="ORF">Dalu01_03426</name>
</gene>
<accession>A0ABP9XI12</accession>
<dbReference type="EMBL" id="BAABRV010000013">
    <property type="protein sequence ID" value="GAA5535008.1"/>
    <property type="molecule type" value="Genomic_DNA"/>
</dbReference>
<comment type="caution">
    <text evidence="1">The sequence shown here is derived from an EMBL/GenBank/DDBJ whole genome shotgun (WGS) entry which is preliminary data.</text>
</comment>
<dbReference type="RefSeq" id="WP_345457526.1">
    <property type="nucleotide sequence ID" value="NZ_BAABRV010000013.1"/>
</dbReference>
<dbReference type="InterPro" id="IPR012337">
    <property type="entry name" value="RNaseH-like_sf"/>
</dbReference>
<reference evidence="1 2" key="1">
    <citation type="submission" date="2024-02" db="EMBL/GenBank/DDBJ databases">
        <title>Deinococcus aluminii NBRC 112889.</title>
        <authorList>
            <person name="Ichikawa N."/>
            <person name="Katano-Makiyama Y."/>
            <person name="Hidaka K."/>
        </authorList>
    </citation>
    <scope>NUCLEOTIDE SEQUENCE [LARGE SCALE GENOMIC DNA]</scope>
    <source>
        <strain evidence="1 2">NBRC 112889</strain>
    </source>
</reference>